<evidence type="ECO:0008006" key="3">
    <source>
        <dbReference type="Google" id="ProtNLM"/>
    </source>
</evidence>
<keyword evidence="2" id="KW-1185">Reference proteome</keyword>
<evidence type="ECO:0000313" key="1">
    <source>
        <dbReference type="EMBL" id="KIL49574.1"/>
    </source>
</evidence>
<gene>
    <name evidence="1" type="ORF">KP78_10420</name>
</gene>
<dbReference type="PATRIC" id="fig|889306.3.peg.1047"/>
<proteinExistence type="predicted"/>
<protein>
    <recommendedName>
        <fullName evidence="3">YcxB-like protein domain-containing protein</fullName>
    </recommendedName>
</protein>
<dbReference type="Proteomes" id="UP000031938">
    <property type="component" value="Unassembled WGS sequence"/>
</dbReference>
<sequence length="94" mass="11258">MKPIATHSYIIITRQISWEEQHIIESKHEIVLYENRIADQSQLFYLNEVLDVSFKSINKGYGFLYVHTVKGLFPYKVKEDPKAFIEKYKELRSY</sequence>
<evidence type="ECO:0000313" key="2">
    <source>
        <dbReference type="Proteomes" id="UP000031938"/>
    </source>
</evidence>
<dbReference type="EMBL" id="JXRP01000009">
    <property type="protein sequence ID" value="KIL49574.1"/>
    <property type="molecule type" value="Genomic_DNA"/>
</dbReference>
<dbReference type="STRING" id="889306.KP78_10420"/>
<dbReference type="AlphaFoldDB" id="A0A0C2S6D0"/>
<comment type="caution">
    <text evidence="1">The sequence shown here is derived from an EMBL/GenBank/DDBJ whole genome shotgun (WGS) entry which is preliminary data.</text>
</comment>
<dbReference type="OrthoDB" id="2691759at2"/>
<accession>A0A0C2S6D0</accession>
<name>A0A0C2S6D0_9BACL</name>
<dbReference type="RefSeq" id="WP_041086805.1">
    <property type="nucleotide sequence ID" value="NZ_JXRP01000009.1"/>
</dbReference>
<reference evidence="1 2" key="1">
    <citation type="submission" date="2015-01" db="EMBL/GenBank/DDBJ databases">
        <title>Genome sequencing of Jeotgalibacillus soli.</title>
        <authorList>
            <person name="Goh K.M."/>
            <person name="Chan K.-G."/>
            <person name="Yaakop A.S."/>
            <person name="Ee R."/>
            <person name="Gan H.M."/>
            <person name="Chan C.S."/>
        </authorList>
    </citation>
    <scope>NUCLEOTIDE SEQUENCE [LARGE SCALE GENOMIC DNA]</scope>
    <source>
        <strain evidence="1 2">P9</strain>
    </source>
</reference>
<organism evidence="1 2">
    <name type="scientific">Jeotgalibacillus soli</name>
    <dbReference type="NCBI Taxonomy" id="889306"/>
    <lineage>
        <taxon>Bacteria</taxon>
        <taxon>Bacillati</taxon>
        <taxon>Bacillota</taxon>
        <taxon>Bacilli</taxon>
        <taxon>Bacillales</taxon>
        <taxon>Caryophanaceae</taxon>
        <taxon>Jeotgalibacillus</taxon>
    </lineage>
</organism>